<keyword evidence="1" id="KW-0680">Restriction system</keyword>
<dbReference type="Pfam" id="PF02384">
    <property type="entry name" value="N6_Mtase"/>
    <property type="match status" value="1"/>
</dbReference>
<keyword evidence="2" id="KW-0238">DNA-binding</keyword>
<evidence type="ECO:0000259" key="3">
    <source>
        <dbReference type="Pfam" id="PF02384"/>
    </source>
</evidence>
<proteinExistence type="predicted"/>
<dbReference type="InterPro" id="IPR003356">
    <property type="entry name" value="DNA_methylase_A-5"/>
</dbReference>
<dbReference type="PANTHER" id="PTHR42998">
    <property type="entry name" value="TYPE I RESTRICTION ENZYME HINDVIIP M PROTEIN-RELATED"/>
    <property type="match status" value="1"/>
</dbReference>
<evidence type="ECO:0000256" key="1">
    <source>
        <dbReference type="ARBA" id="ARBA00022747"/>
    </source>
</evidence>
<evidence type="ECO:0000256" key="2">
    <source>
        <dbReference type="ARBA" id="ARBA00023125"/>
    </source>
</evidence>
<dbReference type="GO" id="GO:0009307">
    <property type="term" value="P:DNA restriction-modification system"/>
    <property type="evidence" value="ECO:0007669"/>
    <property type="project" value="UniProtKB-KW"/>
</dbReference>
<protein>
    <recommendedName>
        <fullName evidence="3">DNA methylase adenine-specific domain-containing protein</fullName>
    </recommendedName>
</protein>
<organism evidence="4 5">
    <name type="scientific">Paenibacillus elgii</name>
    <dbReference type="NCBI Taxonomy" id="189691"/>
    <lineage>
        <taxon>Bacteria</taxon>
        <taxon>Bacillati</taxon>
        <taxon>Bacillota</taxon>
        <taxon>Bacilli</taxon>
        <taxon>Bacillales</taxon>
        <taxon>Paenibacillaceae</taxon>
        <taxon>Paenibacillus</taxon>
    </lineage>
</organism>
<evidence type="ECO:0000313" key="5">
    <source>
        <dbReference type="Proteomes" id="UP000244184"/>
    </source>
</evidence>
<comment type="caution">
    <text evidence="4">The sequence shown here is derived from an EMBL/GenBank/DDBJ whole genome shotgun (WGS) entry which is preliminary data.</text>
</comment>
<dbReference type="GO" id="GO:0008170">
    <property type="term" value="F:N-methyltransferase activity"/>
    <property type="evidence" value="ECO:0007669"/>
    <property type="project" value="InterPro"/>
</dbReference>
<dbReference type="PROSITE" id="PS00092">
    <property type="entry name" value="N6_MTASE"/>
    <property type="match status" value="1"/>
</dbReference>
<dbReference type="SUPFAM" id="SSF53335">
    <property type="entry name" value="S-adenosyl-L-methionine-dependent methyltransferases"/>
    <property type="match status" value="1"/>
</dbReference>
<dbReference type="GO" id="GO:0032259">
    <property type="term" value="P:methylation"/>
    <property type="evidence" value="ECO:0007669"/>
    <property type="project" value="InterPro"/>
</dbReference>
<dbReference type="Gene3D" id="3.90.220.20">
    <property type="entry name" value="DNA methylase specificity domains"/>
    <property type="match status" value="1"/>
</dbReference>
<accession>A0A2T6FYW9</accession>
<dbReference type="SUPFAM" id="SSF116734">
    <property type="entry name" value="DNA methylase specificity domain"/>
    <property type="match status" value="1"/>
</dbReference>
<dbReference type="Gene3D" id="3.40.50.150">
    <property type="entry name" value="Vaccinia Virus protein VP39"/>
    <property type="match status" value="1"/>
</dbReference>
<reference evidence="4 5" key="1">
    <citation type="submission" date="2018-03" db="EMBL/GenBank/DDBJ databases">
        <title>Genome sequence of Paenibacillus elgii strain AC13 an antimicrobial compound producing bacteria.</title>
        <authorList>
            <person name="Kurokawa A.S."/>
            <person name="Araujo J.F."/>
            <person name="Costa R.A."/>
            <person name="Ortega D.B."/>
            <person name="Pires A.S."/>
            <person name="Pappas G.J.Jr."/>
            <person name="Franco O.L."/>
            <person name="Barreto C."/>
            <person name="Magalhaes B.S."/>
            <person name="Kruger R.H."/>
        </authorList>
    </citation>
    <scope>NUCLEOTIDE SEQUENCE [LARGE SCALE GENOMIC DNA]</scope>
    <source>
        <strain evidence="4 5">AC13</strain>
    </source>
</reference>
<dbReference type="InterPro" id="IPR052916">
    <property type="entry name" value="Type-I_RE_MTase_Subunit"/>
</dbReference>
<dbReference type="EMBL" id="PYHP01000063">
    <property type="protein sequence ID" value="PUA37061.1"/>
    <property type="molecule type" value="Genomic_DNA"/>
</dbReference>
<dbReference type="PRINTS" id="PR00507">
    <property type="entry name" value="N12N6MTFRASE"/>
</dbReference>
<dbReference type="PANTHER" id="PTHR42998:SF1">
    <property type="entry name" value="TYPE I RESTRICTION ENZYME HINDI METHYLASE SUBUNIT"/>
    <property type="match status" value="1"/>
</dbReference>
<dbReference type="GO" id="GO:0003677">
    <property type="term" value="F:DNA binding"/>
    <property type="evidence" value="ECO:0007669"/>
    <property type="project" value="UniProtKB-KW"/>
</dbReference>
<dbReference type="InterPro" id="IPR029063">
    <property type="entry name" value="SAM-dependent_MTases_sf"/>
</dbReference>
<dbReference type="Proteomes" id="UP000244184">
    <property type="component" value="Unassembled WGS sequence"/>
</dbReference>
<sequence>MVNKRNRLYKIQKRIEELGALLNKETVFSLLLIRLVSKTYCSPLHQFLLEDYLQDNCSTSTISETPWDIVVNKQGGSYSVAIERALASLDSHLFFIQELQDEDMCREVNETALCEFIRMISDLAPLDGASLTMIFENVLKREAGSNPTGYGDVCIPSSLVQCLVSLLAPDGGSIYDPCCGSGAFLLGAAKMIPKEKSLMLYGQTLDLQSRKTCQMNLMLHGLEVNLGVKCSNTLIYDQHLSEKFDYILANPPFNLSNWCKYDILCRDNQWRYGIPPYSNANFAWLQHTLFYLNEHGRAVLLLPNGTLTSRNYHESRIREAIIRDGVVEAIITFPAGLFNGTKIPFCAWVLNRERHRPKSMLIIDAEQLEPKIRRTLTEGHIDQLLKLFAKHRNGDLQGRSSSYAVVTQEDIAGKEYILSPNLYTYGRRARSVAAQKDTSRLAACIDVLQATLTDENVLSRLEQWRQGTMDSSWEKTPLLDLYDVFGGISKGKEAFGQGHPMLDLKTIIRHPFVPDSLAASVQVSEEELSKYGIQYGDIFLNRTSESLDQLARCSVAVKDYKAVYTGFAKRLRPKGGRVIYPPYAAGYFQSAVYRKDIMDVSTVFTTRASMDNRKLSRLSVCYPTWDLQCKIGDTLLAIFQNLCFNEDPKQHLLLKTFQELLIEQTITFPIVCFFDMEDR</sequence>
<evidence type="ECO:0000313" key="4">
    <source>
        <dbReference type="EMBL" id="PUA37061.1"/>
    </source>
</evidence>
<dbReference type="InterPro" id="IPR044946">
    <property type="entry name" value="Restrct_endonuc_typeI_TRD_sf"/>
</dbReference>
<dbReference type="AlphaFoldDB" id="A0A2T6FYW9"/>
<dbReference type="RefSeq" id="WP_108533224.1">
    <property type="nucleotide sequence ID" value="NZ_PYHP01000063.1"/>
</dbReference>
<dbReference type="InterPro" id="IPR002052">
    <property type="entry name" value="DNA_methylase_N6_adenine_CS"/>
</dbReference>
<name>A0A2T6FYW9_9BACL</name>
<feature type="domain" description="DNA methylase adenine-specific" evidence="3">
    <location>
        <begin position="131"/>
        <end position="426"/>
    </location>
</feature>
<gene>
    <name evidence="4" type="ORF">C8Z91_22210</name>
</gene>